<keyword evidence="5" id="KW-1185">Reference proteome</keyword>
<dbReference type="GO" id="GO:0030276">
    <property type="term" value="F:clathrin binding"/>
    <property type="evidence" value="ECO:0007669"/>
    <property type="project" value="InterPro"/>
</dbReference>
<feature type="compositionally biased region" description="Polar residues" evidence="1">
    <location>
        <begin position="594"/>
        <end position="608"/>
    </location>
</feature>
<feature type="region of interest" description="Disordered" evidence="1">
    <location>
        <begin position="378"/>
        <end position="407"/>
    </location>
</feature>
<feature type="compositionally biased region" description="Polar residues" evidence="1">
    <location>
        <begin position="165"/>
        <end position="175"/>
    </location>
</feature>
<feature type="compositionally biased region" description="Polar residues" evidence="1">
    <location>
        <begin position="303"/>
        <end position="314"/>
    </location>
</feature>
<keyword evidence="2" id="KW-0472">Membrane</keyword>
<evidence type="ECO:0000313" key="4">
    <source>
        <dbReference type="EMBL" id="OWF37593.1"/>
    </source>
</evidence>
<dbReference type="OrthoDB" id="5917212at2759"/>
<feature type="compositionally biased region" description="Basic and acidic residues" evidence="1">
    <location>
        <begin position="336"/>
        <end position="348"/>
    </location>
</feature>
<feature type="compositionally biased region" description="Acidic residues" evidence="1">
    <location>
        <begin position="743"/>
        <end position="755"/>
    </location>
</feature>
<sequence length="977" mass="106320">MTNFIPMVSSSPPPLEDGGGGGFNEWDDEDDDFGTFATATNGNDFQAFSDQSSADQWNNIPDMPSVPPNCEFGKFADFSNFESDSKIDCMQNGDMTPEAVDNDTLSNDSKEGDNEDKGDSSNKSGGMKLSLKTVNDFVNNDNVQESPVMPCDDSDQQKKMHKSQSDNLDSISSVISAGDSGLCSTDISPVPQSDDNVGPEDNSQESDPDDFGDFHSDSSVGKEALRGSTENMEVIEECGGNVSMVNSENNDSSANSNNQVANGMGPESVEDREIRTSQLNGDSNCDSVSEQEVHERVSPLSHCENTNQYNSRTSPIDKDDHSKKEESLCPEETDEERWAEGPDTEDRLGIGQSPDAGKENQKAVVDIEERCLVVDPDTVEDTKNVQDQSNTDNRHHCGNVVSDETKEECHNEIDSEKSELVRTCSAIKAVAERDVNHESTMITLKHSDAPVCDEAEDDKTFHEVDDNETDCGGTEQLQDMKDSGFVFADLSSSEEENCEKKEQEPEAKLDENCDISKQTVDNNEDFNVIDNEEWCEDSVSPGSKEVQATENDIIKPQPCPGSDDEFDDFADFSSAPSFSVQEGCEVKSGDVSVNERSPSTINEQKSAVQDINYEDEEEFDDFADFHSSKPVELDIQLSKPLPQEVTGGNEKSESLDGDSGNCNKDDVDDDSDSFANFGTSFTSKSSENNSGTSAVVTDETKSGSDSFAAFPSASAADGDHDDEDDWATFQAPPTLDQVGAGSNDDEDFGEFEDFDNAGKPKGSSTSSAGDFATFKQPEPVAVKPVEKRTSREVINCCFPECDGTDLDDSATNKMPLLLDDCFNGDVAVEDKTTTGPLIWLKLKSPNSTIEISKLWSDSHSNGKLFTTLRIDTRNILLGHRKPSVPVYAANLTLLEPTKGPTPPSETADTNKLVDMTKVDDKPASQDLPPVQFDWTNSGLTNPLEGKYTGTAFVVYPWSYICMHGLAGVLLVTVNFIV</sequence>
<dbReference type="PANTHER" id="PTHR16156">
    <property type="entry name" value="AFTIPHILIN A-RELATED"/>
    <property type="match status" value="1"/>
</dbReference>
<dbReference type="AlphaFoldDB" id="A0A210PM86"/>
<feature type="transmembrane region" description="Helical" evidence="2">
    <location>
        <begin position="957"/>
        <end position="976"/>
    </location>
</feature>
<dbReference type="GO" id="GO:0030121">
    <property type="term" value="C:AP-1 adaptor complex"/>
    <property type="evidence" value="ECO:0007669"/>
    <property type="project" value="TreeGrafter"/>
</dbReference>
<comment type="caution">
    <text evidence="4">The sequence shown here is derived from an EMBL/GenBank/DDBJ whole genome shotgun (WGS) entry which is preliminary data.</text>
</comment>
<evidence type="ECO:0000256" key="1">
    <source>
        <dbReference type="SAM" id="MobiDB-lite"/>
    </source>
</evidence>
<dbReference type="InterPro" id="IPR029205">
    <property type="entry name" value="Clathrin-bd"/>
</dbReference>
<keyword evidence="2" id="KW-1133">Transmembrane helix</keyword>
<dbReference type="EMBL" id="NEDP02005586">
    <property type="protein sequence ID" value="OWF37593.1"/>
    <property type="molecule type" value="Genomic_DNA"/>
</dbReference>
<feature type="compositionally biased region" description="Low complexity" evidence="1">
    <location>
        <begin position="246"/>
        <end position="258"/>
    </location>
</feature>
<dbReference type="Proteomes" id="UP000242188">
    <property type="component" value="Unassembled WGS sequence"/>
</dbReference>
<gene>
    <name evidence="4" type="ORF">KP79_PYT10402</name>
</gene>
<dbReference type="InterPro" id="IPR046359">
    <property type="entry name" value="Aftin-like"/>
</dbReference>
<feature type="compositionally biased region" description="Polar residues" evidence="1">
    <location>
        <begin position="132"/>
        <end position="145"/>
    </location>
</feature>
<protein>
    <submittedName>
        <fullName evidence="4">Aftiphilin</fullName>
    </submittedName>
</protein>
<evidence type="ECO:0000259" key="3">
    <source>
        <dbReference type="Pfam" id="PF15045"/>
    </source>
</evidence>
<dbReference type="PANTHER" id="PTHR16156:SF10">
    <property type="entry name" value="AFTIPHILIN-RELATED"/>
    <property type="match status" value="1"/>
</dbReference>
<feature type="region of interest" description="Disordered" evidence="1">
    <location>
        <begin position="86"/>
        <end position="362"/>
    </location>
</feature>
<dbReference type="GO" id="GO:0032588">
    <property type="term" value="C:trans-Golgi network membrane"/>
    <property type="evidence" value="ECO:0007669"/>
    <property type="project" value="InterPro"/>
</dbReference>
<name>A0A210PM86_MIZYE</name>
<feature type="region of interest" description="Disordered" evidence="1">
    <location>
        <begin position="534"/>
        <end position="608"/>
    </location>
</feature>
<accession>A0A210PM86</accession>
<dbReference type="STRING" id="6573.A0A210PM86"/>
<feature type="compositionally biased region" description="Acidic residues" evidence="1">
    <location>
        <begin position="202"/>
        <end position="211"/>
    </location>
</feature>
<feature type="domain" description="Aftiphilin clathrin-binding box" evidence="3">
    <location>
        <begin position="838"/>
        <end position="898"/>
    </location>
</feature>
<feature type="compositionally biased region" description="Low complexity" evidence="1">
    <location>
        <begin position="703"/>
        <end position="716"/>
    </location>
</feature>
<feature type="region of interest" description="Disordered" evidence="1">
    <location>
        <begin position="624"/>
        <end position="771"/>
    </location>
</feature>
<proteinExistence type="predicted"/>
<reference evidence="4 5" key="1">
    <citation type="journal article" date="2017" name="Nat. Ecol. Evol.">
        <title>Scallop genome provides insights into evolution of bilaterian karyotype and development.</title>
        <authorList>
            <person name="Wang S."/>
            <person name="Zhang J."/>
            <person name="Jiao W."/>
            <person name="Li J."/>
            <person name="Xun X."/>
            <person name="Sun Y."/>
            <person name="Guo X."/>
            <person name="Huan P."/>
            <person name="Dong B."/>
            <person name="Zhang L."/>
            <person name="Hu X."/>
            <person name="Sun X."/>
            <person name="Wang J."/>
            <person name="Zhao C."/>
            <person name="Wang Y."/>
            <person name="Wang D."/>
            <person name="Huang X."/>
            <person name="Wang R."/>
            <person name="Lv J."/>
            <person name="Li Y."/>
            <person name="Zhang Z."/>
            <person name="Liu B."/>
            <person name="Lu W."/>
            <person name="Hui Y."/>
            <person name="Liang J."/>
            <person name="Zhou Z."/>
            <person name="Hou R."/>
            <person name="Li X."/>
            <person name="Liu Y."/>
            <person name="Li H."/>
            <person name="Ning X."/>
            <person name="Lin Y."/>
            <person name="Zhao L."/>
            <person name="Xing Q."/>
            <person name="Dou J."/>
            <person name="Li Y."/>
            <person name="Mao J."/>
            <person name="Guo H."/>
            <person name="Dou H."/>
            <person name="Li T."/>
            <person name="Mu C."/>
            <person name="Jiang W."/>
            <person name="Fu Q."/>
            <person name="Fu X."/>
            <person name="Miao Y."/>
            <person name="Liu J."/>
            <person name="Yu Q."/>
            <person name="Li R."/>
            <person name="Liao H."/>
            <person name="Li X."/>
            <person name="Kong Y."/>
            <person name="Jiang Z."/>
            <person name="Chourrout D."/>
            <person name="Li R."/>
            <person name="Bao Z."/>
        </authorList>
    </citation>
    <scope>NUCLEOTIDE SEQUENCE [LARGE SCALE GENOMIC DNA]</scope>
    <source>
        <strain evidence="4 5">PY_sf001</strain>
    </source>
</reference>
<evidence type="ECO:0000256" key="2">
    <source>
        <dbReference type="SAM" id="Phobius"/>
    </source>
</evidence>
<feature type="compositionally biased region" description="Basic and acidic residues" evidence="1">
    <location>
        <begin position="108"/>
        <end position="120"/>
    </location>
</feature>
<feature type="compositionally biased region" description="Polar residues" evidence="1">
    <location>
        <begin position="182"/>
        <end position="195"/>
    </location>
</feature>
<evidence type="ECO:0000313" key="5">
    <source>
        <dbReference type="Proteomes" id="UP000242188"/>
    </source>
</evidence>
<feature type="compositionally biased region" description="Polar residues" evidence="1">
    <location>
        <begin position="674"/>
        <end position="695"/>
    </location>
</feature>
<feature type="compositionally biased region" description="Basic and acidic residues" evidence="1">
    <location>
        <begin position="315"/>
        <end position="327"/>
    </location>
</feature>
<feature type="compositionally biased region" description="Polar residues" evidence="1">
    <location>
        <begin position="276"/>
        <end position="290"/>
    </location>
</feature>
<feature type="region of interest" description="Disordered" evidence="1">
    <location>
        <begin position="1"/>
        <end position="34"/>
    </location>
</feature>
<organism evidence="4 5">
    <name type="scientific">Mizuhopecten yessoensis</name>
    <name type="common">Japanese scallop</name>
    <name type="synonym">Patinopecten yessoensis</name>
    <dbReference type="NCBI Taxonomy" id="6573"/>
    <lineage>
        <taxon>Eukaryota</taxon>
        <taxon>Metazoa</taxon>
        <taxon>Spiralia</taxon>
        <taxon>Lophotrochozoa</taxon>
        <taxon>Mollusca</taxon>
        <taxon>Bivalvia</taxon>
        <taxon>Autobranchia</taxon>
        <taxon>Pteriomorphia</taxon>
        <taxon>Pectinida</taxon>
        <taxon>Pectinoidea</taxon>
        <taxon>Pectinidae</taxon>
        <taxon>Mizuhopecten</taxon>
    </lineage>
</organism>
<dbReference type="Pfam" id="PF15045">
    <property type="entry name" value="Clathrin_bdg"/>
    <property type="match status" value="1"/>
</dbReference>
<keyword evidence="2" id="KW-0812">Transmembrane</keyword>